<reference evidence="2" key="1">
    <citation type="journal article" date="2013" name="Science">
        <title>The Amborella genome and the evolution of flowering plants.</title>
        <authorList>
            <consortium name="Amborella Genome Project"/>
        </authorList>
    </citation>
    <scope>NUCLEOTIDE SEQUENCE [LARGE SCALE GENOMIC DNA]</scope>
</reference>
<evidence type="ECO:0000313" key="1">
    <source>
        <dbReference type="EMBL" id="ERM98076.1"/>
    </source>
</evidence>
<evidence type="ECO:0000313" key="2">
    <source>
        <dbReference type="Proteomes" id="UP000017836"/>
    </source>
</evidence>
<sequence>MREAAGGCALTREATRSYARGCKRCWWLCESLSLVVRELGGCDRLPLREGLREAARGCERQCSCVRGCERCWWLCERLRAWLPCSAASATCVCLCENPFHSAPPASDSRLAAFRFAML</sequence>
<organism evidence="1 2">
    <name type="scientific">Amborella trichopoda</name>
    <dbReference type="NCBI Taxonomy" id="13333"/>
    <lineage>
        <taxon>Eukaryota</taxon>
        <taxon>Viridiplantae</taxon>
        <taxon>Streptophyta</taxon>
        <taxon>Embryophyta</taxon>
        <taxon>Tracheophyta</taxon>
        <taxon>Spermatophyta</taxon>
        <taxon>Magnoliopsida</taxon>
        <taxon>Amborellales</taxon>
        <taxon>Amborellaceae</taxon>
        <taxon>Amborella</taxon>
    </lineage>
</organism>
<gene>
    <name evidence="1" type="ORF">AMTR_s00210p00014650</name>
</gene>
<dbReference type="HOGENOM" id="CLU_2076296_0_0_1"/>
<accession>W1NP36</accession>
<name>W1NP36_AMBTC</name>
<proteinExistence type="predicted"/>
<dbReference type="Proteomes" id="UP000017836">
    <property type="component" value="Unassembled WGS sequence"/>
</dbReference>
<dbReference type="EMBL" id="KI395531">
    <property type="protein sequence ID" value="ERM98076.1"/>
    <property type="molecule type" value="Genomic_DNA"/>
</dbReference>
<dbReference type="AlphaFoldDB" id="W1NP36"/>
<dbReference type="Gramene" id="ERM98076">
    <property type="protein sequence ID" value="ERM98076"/>
    <property type="gene ID" value="AMTR_s00210p00014650"/>
</dbReference>
<keyword evidence="2" id="KW-1185">Reference proteome</keyword>
<protein>
    <submittedName>
        <fullName evidence="1">Uncharacterized protein</fullName>
    </submittedName>
</protein>